<dbReference type="Pfam" id="PF01177">
    <property type="entry name" value="Asp_Glu_race"/>
    <property type="match status" value="1"/>
</dbReference>
<dbReference type="EC" id="5.1.1.13" evidence="3"/>
<proteinExistence type="inferred from homology"/>
<keyword evidence="4" id="KW-1185">Reference proteome</keyword>
<evidence type="ECO:0000313" key="3">
    <source>
        <dbReference type="EMBL" id="QDT59315.1"/>
    </source>
</evidence>
<reference evidence="3 4" key="1">
    <citation type="submission" date="2019-02" db="EMBL/GenBank/DDBJ databases">
        <title>Deep-cultivation of Planctomycetes and their phenomic and genomic characterization uncovers novel biology.</title>
        <authorList>
            <person name="Wiegand S."/>
            <person name="Jogler M."/>
            <person name="Boedeker C."/>
            <person name="Pinto D."/>
            <person name="Vollmers J."/>
            <person name="Rivas-Marin E."/>
            <person name="Kohn T."/>
            <person name="Peeters S.H."/>
            <person name="Heuer A."/>
            <person name="Rast P."/>
            <person name="Oberbeckmann S."/>
            <person name="Bunk B."/>
            <person name="Jeske O."/>
            <person name="Meyerdierks A."/>
            <person name="Storesund J.E."/>
            <person name="Kallscheuer N."/>
            <person name="Luecker S."/>
            <person name="Lage O.M."/>
            <person name="Pohl T."/>
            <person name="Merkel B.J."/>
            <person name="Hornburger P."/>
            <person name="Mueller R.-W."/>
            <person name="Bruemmer F."/>
            <person name="Labrenz M."/>
            <person name="Spormann A.M."/>
            <person name="Op den Camp H."/>
            <person name="Overmann J."/>
            <person name="Amann R."/>
            <person name="Jetten M.S.M."/>
            <person name="Mascher T."/>
            <person name="Medema M.H."/>
            <person name="Devos D.P."/>
            <person name="Kaster A.-K."/>
            <person name="Ovreas L."/>
            <person name="Rohde M."/>
            <person name="Galperin M.Y."/>
            <person name="Jogler C."/>
        </authorList>
    </citation>
    <scope>NUCLEOTIDE SEQUENCE [LARGE SCALE GENOMIC DNA]</scope>
    <source>
        <strain evidence="3 4">SV_7m_r</strain>
    </source>
</reference>
<comment type="similarity">
    <text evidence="1">Belongs to the aspartate/glutamate racemases family.</text>
</comment>
<dbReference type="GO" id="GO:0047689">
    <property type="term" value="F:aspartate racemase activity"/>
    <property type="evidence" value="ECO:0007669"/>
    <property type="project" value="UniProtKB-EC"/>
</dbReference>
<accession>A0A517ST65</accession>
<dbReference type="Proteomes" id="UP000315003">
    <property type="component" value="Chromosome"/>
</dbReference>
<gene>
    <name evidence="3" type="ORF">SV7mr_18220</name>
</gene>
<dbReference type="EMBL" id="CP036272">
    <property type="protein sequence ID" value="QDT59315.1"/>
    <property type="molecule type" value="Genomic_DNA"/>
</dbReference>
<dbReference type="Gene3D" id="3.40.50.1860">
    <property type="match status" value="2"/>
</dbReference>
<sequence>MPSASSQIVAQRRPCIGVVGGMGAIATCYVVETILRRSGGQTDHTYPRTLVDFNSTVPSRTEAILGHGESPAAVVSQSLQTLADAGATVLGIACNTVHHFLPSMTIPSGAVFVNIVETALSEVTHRWENSRIGLLQSPGAARVCFWSEALSTCPQVDVVTATPEQQLAVNEAIERVKAGRPVAADLVREVAKQIQQMEVDAVLVGCTELSMAFENKLPVPSIDTTDLFAKELIRVWHQQQQTPEP</sequence>
<evidence type="ECO:0000313" key="4">
    <source>
        <dbReference type="Proteomes" id="UP000315003"/>
    </source>
</evidence>
<dbReference type="AlphaFoldDB" id="A0A517ST65"/>
<dbReference type="PANTHER" id="PTHR21198">
    <property type="entry name" value="GLUTAMATE RACEMASE"/>
    <property type="match status" value="1"/>
</dbReference>
<dbReference type="NCBIfam" id="TIGR00035">
    <property type="entry name" value="asp_race"/>
    <property type="match status" value="1"/>
</dbReference>
<dbReference type="InterPro" id="IPR004380">
    <property type="entry name" value="Asp_race"/>
</dbReference>
<protein>
    <submittedName>
        <fullName evidence="3">Aspartate racemase</fullName>
        <ecNumber evidence="3">5.1.1.13</ecNumber>
    </submittedName>
</protein>
<name>A0A517ST65_9BACT</name>
<organism evidence="3 4">
    <name type="scientific">Stieleria bergensis</name>
    <dbReference type="NCBI Taxonomy" id="2528025"/>
    <lineage>
        <taxon>Bacteria</taxon>
        <taxon>Pseudomonadati</taxon>
        <taxon>Planctomycetota</taxon>
        <taxon>Planctomycetia</taxon>
        <taxon>Pirellulales</taxon>
        <taxon>Pirellulaceae</taxon>
        <taxon>Stieleria</taxon>
    </lineage>
</organism>
<dbReference type="RefSeq" id="WP_145271120.1">
    <property type="nucleotide sequence ID" value="NZ_CP036272.1"/>
</dbReference>
<dbReference type="InterPro" id="IPR001920">
    <property type="entry name" value="Asp/Glu_race"/>
</dbReference>
<keyword evidence="2 3" id="KW-0413">Isomerase</keyword>
<dbReference type="InterPro" id="IPR015942">
    <property type="entry name" value="Asp/Glu/hydantoin_racemase"/>
</dbReference>
<dbReference type="OrthoDB" id="9803739at2"/>
<dbReference type="SUPFAM" id="SSF53681">
    <property type="entry name" value="Aspartate/glutamate racemase"/>
    <property type="match status" value="2"/>
</dbReference>
<evidence type="ECO:0000256" key="2">
    <source>
        <dbReference type="ARBA" id="ARBA00023235"/>
    </source>
</evidence>
<evidence type="ECO:0000256" key="1">
    <source>
        <dbReference type="ARBA" id="ARBA00007847"/>
    </source>
</evidence>
<dbReference type="PANTHER" id="PTHR21198:SF7">
    <property type="entry name" value="ASPARTATE-GLUTAMATE RACEMASE FAMILY"/>
    <property type="match status" value="1"/>
</dbReference>